<keyword evidence="3" id="KW-0378">Hydrolase</keyword>
<dbReference type="InterPro" id="IPR028082">
    <property type="entry name" value="Peripla_BP_I"/>
</dbReference>
<protein>
    <submittedName>
        <fullName evidence="3">N-acetylmuramoyl-L-alanine amidase AmiB</fullName>
        <ecNumber evidence="3">3.5.1.28</ecNumber>
    </submittedName>
</protein>
<dbReference type="InterPro" id="IPR028081">
    <property type="entry name" value="Leu-bd"/>
</dbReference>
<proteinExistence type="inferred from homology"/>
<dbReference type="RefSeq" id="WP_083644991.1">
    <property type="nucleotide sequence ID" value="NZ_AMRU01000007.1"/>
</dbReference>
<dbReference type="SMART" id="SM00257">
    <property type="entry name" value="LysM"/>
    <property type="match status" value="4"/>
</dbReference>
<dbReference type="PROSITE" id="PS51782">
    <property type="entry name" value="LYSM"/>
    <property type="match status" value="3"/>
</dbReference>
<dbReference type="STRING" id="1229726.GRFL_2584"/>
<gene>
    <name evidence="3" type="ORF">GRFL_2584</name>
</gene>
<dbReference type="InterPro" id="IPR036779">
    <property type="entry name" value="LysM_dom_sf"/>
</dbReference>
<dbReference type="CDD" id="cd00118">
    <property type="entry name" value="LysM"/>
    <property type="match status" value="4"/>
</dbReference>
<dbReference type="OrthoDB" id="2149800at2"/>
<dbReference type="KEGG" id="gfl:GRFL_2584"/>
<sequence length="658" mass="74438">MRYLIVICFLLGMYSSSARAQEYKYHTVEKGETVFSISQKYHLDEEDIYKYNPDAKEGISINEKLVIPINDSEKTASGNNKAEFVEHKVQKKETLYSLSKEYNVRIDDIKRFNKQLYSKELQMGETIRIPVAGTTAAAVATGNVNSNPVSVPYKTTGSKPVQDRKTREHIVLPKETKFGIARKYGMTVEELDDLNPMVEMLQPGMMIRVGTNVLKDEPVIITDERFRFYEVQKQETLFSLSQRFGVTQDSLKRLNPALQDGLKYGMVLKVPTKENPDAVLTSNDPAKASKKMDLKNEIRNRSTKNIAVMLPYHTEKVEIDSLASYKDLILKEKVTRVSLDFYSGILMAVEDAAKMGISTNLKVYDTKRNPGEVANILNMNDFSGTDVVIGPLVKQTAEAAASRLQSKNIPVISPLSSSEMYNYSNLFQARPTDKVLENAMLEYIAKNSAGKNIIVVADGKHFKVRDELSSRMPSARFVSPSDNFVGDQKLAAVMAAGPNWVILESDNINVVSSTTAALNRLAREHDITLLTTDKNDAFESDLISNNHLGKLKLHYPSVDKEYNLESDNEFIRRYQERFGNEPERFAMRGYDLTMDVLLRLASSEDLYESFNQYPGYTEYYENKFHYIPNMNGGFSNDAVYILQLDEQLNISEANGNNF</sequence>
<dbReference type="GO" id="GO:0008745">
    <property type="term" value="F:N-acetylmuramoyl-L-alanine amidase activity"/>
    <property type="evidence" value="ECO:0007669"/>
    <property type="project" value="UniProtKB-EC"/>
</dbReference>
<dbReference type="EC" id="3.5.1.28" evidence="3"/>
<keyword evidence="2" id="KW-0732">Signal</keyword>
<organism evidence="3 4">
    <name type="scientific">Christiangramia flava JLT2011</name>
    <dbReference type="NCBI Taxonomy" id="1229726"/>
    <lineage>
        <taxon>Bacteria</taxon>
        <taxon>Pseudomonadati</taxon>
        <taxon>Bacteroidota</taxon>
        <taxon>Flavobacteriia</taxon>
        <taxon>Flavobacteriales</taxon>
        <taxon>Flavobacteriaceae</taxon>
        <taxon>Christiangramia</taxon>
    </lineage>
</organism>
<dbReference type="AlphaFoldDB" id="A0A1L7I6S5"/>
<dbReference type="Gene3D" id="3.40.50.2300">
    <property type="match status" value="2"/>
</dbReference>
<dbReference type="Gene3D" id="3.10.350.10">
    <property type="entry name" value="LysM domain"/>
    <property type="match status" value="4"/>
</dbReference>
<dbReference type="SUPFAM" id="SSF54106">
    <property type="entry name" value="LysM domain"/>
    <property type="match status" value="4"/>
</dbReference>
<dbReference type="PANTHER" id="PTHR33734">
    <property type="entry name" value="LYSM DOMAIN-CONTAINING GPI-ANCHORED PROTEIN 2"/>
    <property type="match status" value="1"/>
</dbReference>
<keyword evidence="4" id="KW-1185">Reference proteome</keyword>
<reference evidence="3 4" key="1">
    <citation type="submission" date="2016-07" db="EMBL/GenBank/DDBJ databases">
        <title>Multi-omics approach to identify versatile polysaccharide utilization systems of a marine flavobacterium Gramella flava.</title>
        <authorList>
            <person name="Tang K."/>
        </authorList>
    </citation>
    <scope>NUCLEOTIDE SEQUENCE [LARGE SCALE GENOMIC DNA]</scope>
    <source>
        <strain evidence="3 4">JLT2011</strain>
    </source>
</reference>
<name>A0A1L7I6S5_9FLAO</name>
<dbReference type="InterPro" id="IPR018392">
    <property type="entry name" value="LysM"/>
</dbReference>
<evidence type="ECO:0000256" key="1">
    <source>
        <dbReference type="ARBA" id="ARBA00010062"/>
    </source>
</evidence>
<dbReference type="CDD" id="cd06268">
    <property type="entry name" value="PBP1_ABC_transporter_LIVBP-like"/>
    <property type="match status" value="1"/>
</dbReference>
<dbReference type="Proteomes" id="UP000186230">
    <property type="component" value="Chromosome"/>
</dbReference>
<evidence type="ECO:0000313" key="3">
    <source>
        <dbReference type="EMBL" id="APU69308.1"/>
    </source>
</evidence>
<dbReference type="PANTHER" id="PTHR33734:SF22">
    <property type="entry name" value="MEMBRANE-BOUND LYTIC MUREIN TRANSGLYCOSYLASE D"/>
    <property type="match status" value="1"/>
</dbReference>
<accession>A0A1L7I6S5</accession>
<comment type="similarity">
    <text evidence="1">Belongs to the leucine-binding protein family.</text>
</comment>
<dbReference type="SUPFAM" id="SSF53822">
    <property type="entry name" value="Periplasmic binding protein-like I"/>
    <property type="match status" value="1"/>
</dbReference>
<evidence type="ECO:0000313" key="4">
    <source>
        <dbReference type="Proteomes" id="UP000186230"/>
    </source>
</evidence>
<dbReference type="Pfam" id="PF13458">
    <property type="entry name" value="Peripla_BP_6"/>
    <property type="match status" value="1"/>
</dbReference>
<dbReference type="Pfam" id="PF01476">
    <property type="entry name" value="LysM"/>
    <property type="match status" value="4"/>
</dbReference>
<evidence type="ECO:0000256" key="2">
    <source>
        <dbReference type="ARBA" id="ARBA00022729"/>
    </source>
</evidence>
<dbReference type="EMBL" id="CP016359">
    <property type="protein sequence ID" value="APU69308.1"/>
    <property type="molecule type" value="Genomic_DNA"/>
</dbReference>